<evidence type="ECO:0000313" key="3">
    <source>
        <dbReference type="Proteomes" id="UP000309488"/>
    </source>
</evidence>
<dbReference type="OrthoDB" id="1493774at2"/>
<name>A0A4V5P069_9SPHI</name>
<evidence type="ECO:0000256" key="1">
    <source>
        <dbReference type="SAM" id="Phobius"/>
    </source>
</evidence>
<reference evidence="2 3" key="1">
    <citation type="submission" date="2019-04" db="EMBL/GenBank/DDBJ databases">
        <title>Pedobacter sp. RP-3-22 sp. nov., isolated from Arctic soil.</title>
        <authorList>
            <person name="Dahal R.H."/>
            <person name="Kim D.-U."/>
        </authorList>
    </citation>
    <scope>NUCLEOTIDE SEQUENCE [LARGE SCALE GENOMIC DNA]</scope>
    <source>
        <strain evidence="2 3">RP-3-22</strain>
    </source>
</reference>
<accession>A0A4V5P069</accession>
<keyword evidence="3" id="KW-1185">Reference proteome</keyword>
<evidence type="ECO:0000313" key="2">
    <source>
        <dbReference type="EMBL" id="TKC12392.1"/>
    </source>
</evidence>
<dbReference type="Proteomes" id="UP000309488">
    <property type="component" value="Unassembled WGS sequence"/>
</dbReference>
<dbReference type="InterPro" id="IPR008620">
    <property type="entry name" value="FixH"/>
</dbReference>
<dbReference type="Pfam" id="PF05751">
    <property type="entry name" value="FixH"/>
    <property type="match status" value="1"/>
</dbReference>
<dbReference type="RefSeq" id="WP_136838393.1">
    <property type="nucleotide sequence ID" value="NZ_SWBR01000001.1"/>
</dbReference>
<keyword evidence="1" id="KW-0812">Transmembrane</keyword>
<dbReference type="AlphaFoldDB" id="A0A4V5P069"/>
<organism evidence="2 3">
    <name type="scientific">Pedobacter polaris</name>
    <dbReference type="NCBI Taxonomy" id="2571273"/>
    <lineage>
        <taxon>Bacteria</taxon>
        <taxon>Pseudomonadati</taxon>
        <taxon>Bacteroidota</taxon>
        <taxon>Sphingobacteriia</taxon>
        <taxon>Sphingobacteriales</taxon>
        <taxon>Sphingobacteriaceae</taxon>
        <taxon>Pedobacter</taxon>
    </lineage>
</organism>
<keyword evidence="1" id="KW-1133">Transmembrane helix</keyword>
<proteinExistence type="predicted"/>
<dbReference type="EMBL" id="SWBR01000001">
    <property type="protein sequence ID" value="TKC12392.1"/>
    <property type="molecule type" value="Genomic_DNA"/>
</dbReference>
<feature type="transmembrane region" description="Helical" evidence="1">
    <location>
        <begin position="7"/>
        <end position="26"/>
    </location>
</feature>
<gene>
    <name evidence="2" type="ORF">FA048_01880</name>
</gene>
<keyword evidence="1" id="KW-0472">Membrane</keyword>
<comment type="caution">
    <text evidence="2">The sequence shown here is derived from an EMBL/GenBank/DDBJ whole genome shotgun (WGS) entry which is preliminary data.</text>
</comment>
<sequence length="142" mass="16276">MNWGTKIVLGMITFMLFIICMVVYMFSVHGNDALVDEDYYEKGINYNQEYNAKQNVITDGAQPKITVSNSQIIIQLKDSANYELKLMRPSTTKNDIKDKGNTVGDSNLILIGTKNMHSGLWFLELKWTCNGKNYFFKKDITL</sequence>
<protein>
    <submittedName>
        <fullName evidence="2">Nitrogen fixation protein FixH</fullName>
    </submittedName>
</protein>